<organism evidence="4 5">
    <name type="scientific">Aeromicrobium camelliae</name>
    <dbReference type="NCBI Taxonomy" id="1538144"/>
    <lineage>
        <taxon>Bacteria</taxon>
        <taxon>Bacillati</taxon>
        <taxon>Actinomycetota</taxon>
        <taxon>Actinomycetes</taxon>
        <taxon>Propionibacteriales</taxon>
        <taxon>Nocardioidaceae</taxon>
        <taxon>Aeromicrobium</taxon>
    </lineage>
</organism>
<evidence type="ECO:0000313" key="4">
    <source>
        <dbReference type="EMBL" id="RQN08121.1"/>
    </source>
</evidence>
<dbReference type="AlphaFoldDB" id="A0A3N6ZD63"/>
<sequence>MSITFARSRQSTTVMCVFTALAVAAAFLGGSPFSSAADTADGDFSKETLEVMIPLAEGGGTDTWARFVGQELAPRVTGGPGFSPVNEPGGEGITGSNQFARRAPADGTHLLVSTATSVVPWVLGRSEVNYDFAQMTPVVVNGTGGAIYARKAAGVEGLRDLVDREAPLTFGGISATGLDLTTLVAFDVLGVEQRSIFGFEGRGPVNLAVQRGEVDLDYQTTSAWEPSVGPLLQNGSVVPLVSFGQLDEDGDVVRDANFPDLPTVAEAYEELYGEAPSGPAWEAYTALLGVTYTYQKGLWVPGETTEGASESLRQAADDLSRDKAFNDKAAEVLGGYPLVADDGVKERVAEAYAVDDSVRDYILSLLRDTYDIHLG</sequence>
<dbReference type="Proteomes" id="UP000275225">
    <property type="component" value="Unassembled WGS sequence"/>
</dbReference>
<keyword evidence="5" id="KW-1185">Reference proteome</keyword>
<dbReference type="OrthoDB" id="8627412at2"/>
<feature type="signal peptide" evidence="3">
    <location>
        <begin position="1"/>
        <end position="36"/>
    </location>
</feature>
<dbReference type="PANTHER" id="PTHR42928">
    <property type="entry name" value="TRICARBOXYLATE-BINDING PROTEIN"/>
    <property type="match status" value="1"/>
</dbReference>
<comment type="similarity">
    <text evidence="1">Belongs to the UPF0065 (bug) family.</text>
</comment>
<dbReference type="Gene3D" id="3.40.190.10">
    <property type="entry name" value="Periplasmic binding protein-like II"/>
    <property type="match status" value="1"/>
</dbReference>
<feature type="region of interest" description="Disordered" evidence="2">
    <location>
        <begin position="77"/>
        <end position="99"/>
    </location>
</feature>
<evidence type="ECO:0000313" key="5">
    <source>
        <dbReference type="Proteomes" id="UP000275225"/>
    </source>
</evidence>
<dbReference type="PANTHER" id="PTHR42928:SF5">
    <property type="entry name" value="BLR1237 PROTEIN"/>
    <property type="match status" value="1"/>
</dbReference>
<comment type="caution">
    <text evidence="4">The sequence shown here is derived from an EMBL/GenBank/DDBJ whole genome shotgun (WGS) entry which is preliminary data.</text>
</comment>
<reference evidence="4 5" key="1">
    <citation type="submission" date="2018-11" db="EMBL/GenBank/DDBJ databases">
        <authorList>
            <person name="Li F."/>
        </authorList>
    </citation>
    <scope>NUCLEOTIDE SEQUENCE [LARGE SCALE GENOMIC DNA]</scope>
    <source>
        <strain evidence="4 5">YS17T</strain>
    </source>
</reference>
<accession>A0A3N6ZD63</accession>
<dbReference type="InterPro" id="IPR042100">
    <property type="entry name" value="Bug_dom1"/>
</dbReference>
<dbReference type="InterPro" id="IPR005064">
    <property type="entry name" value="BUG"/>
</dbReference>
<feature type="chain" id="PRO_5018092398" description="Tripartite tricarboxylate transporter substrate binding protein" evidence="3">
    <location>
        <begin position="37"/>
        <end position="375"/>
    </location>
</feature>
<proteinExistence type="inferred from homology"/>
<evidence type="ECO:0008006" key="6">
    <source>
        <dbReference type="Google" id="ProtNLM"/>
    </source>
</evidence>
<gene>
    <name evidence="4" type="ORF">EHW97_07320</name>
</gene>
<evidence type="ECO:0000256" key="2">
    <source>
        <dbReference type="SAM" id="MobiDB-lite"/>
    </source>
</evidence>
<dbReference type="EMBL" id="RQJX01000008">
    <property type="protein sequence ID" value="RQN08121.1"/>
    <property type="molecule type" value="Genomic_DNA"/>
</dbReference>
<dbReference type="RefSeq" id="WP_124236517.1">
    <property type="nucleotide sequence ID" value="NZ_JBHUFI010000006.1"/>
</dbReference>
<protein>
    <recommendedName>
        <fullName evidence="6">Tripartite tricarboxylate transporter substrate binding protein</fullName>
    </recommendedName>
</protein>
<evidence type="ECO:0000256" key="3">
    <source>
        <dbReference type="SAM" id="SignalP"/>
    </source>
</evidence>
<dbReference type="Gene3D" id="3.40.190.150">
    <property type="entry name" value="Bordetella uptake gene, domain 1"/>
    <property type="match status" value="1"/>
</dbReference>
<keyword evidence="3" id="KW-0732">Signal</keyword>
<evidence type="ECO:0000256" key="1">
    <source>
        <dbReference type="ARBA" id="ARBA00006987"/>
    </source>
</evidence>
<name>A0A3N6ZD63_9ACTN</name>